<keyword evidence="11" id="KW-1185">Reference proteome</keyword>
<name>A0AAV4W6I8_CAEEX</name>
<dbReference type="PANTHER" id="PTHR13220">
    <property type="entry name" value="TIMELESS INTERACTING-RELATED"/>
    <property type="match status" value="1"/>
</dbReference>
<evidence type="ECO:0000256" key="2">
    <source>
        <dbReference type="ARBA" id="ARBA00006075"/>
    </source>
</evidence>
<dbReference type="GO" id="GO:0031297">
    <property type="term" value="P:replication fork processing"/>
    <property type="evidence" value="ECO:0007669"/>
    <property type="project" value="UniProtKB-UniRule"/>
</dbReference>
<evidence type="ECO:0000313" key="11">
    <source>
        <dbReference type="Proteomes" id="UP001054945"/>
    </source>
</evidence>
<dbReference type="InterPro" id="IPR040038">
    <property type="entry name" value="TIPIN/Csm3/Swi3"/>
</dbReference>
<dbReference type="GO" id="GO:0000076">
    <property type="term" value="P:DNA replication checkpoint signaling"/>
    <property type="evidence" value="ECO:0007669"/>
    <property type="project" value="UniProtKB-UniRule"/>
</dbReference>
<feature type="signal peptide" evidence="8">
    <location>
        <begin position="1"/>
        <end position="18"/>
    </location>
</feature>
<accession>A0AAV4W6I8</accession>
<gene>
    <name evidence="10" type="primary">TIPIN</name>
    <name evidence="10" type="ORF">CEXT_359341</name>
</gene>
<feature type="compositionally biased region" description="Polar residues" evidence="7">
    <location>
        <begin position="467"/>
        <end position="488"/>
    </location>
</feature>
<evidence type="ECO:0000256" key="7">
    <source>
        <dbReference type="SAM" id="MobiDB-lite"/>
    </source>
</evidence>
<comment type="function">
    <text evidence="6">Plays an important role in the control of DNA replication and the maintenance of replication fork stability.</text>
</comment>
<keyword evidence="3 6" id="KW-0227">DNA damage</keyword>
<keyword evidence="5 6" id="KW-0131">Cell cycle</keyword>
<dbReference type="GO" id="GO:0031298">
    <property type="term" value="C:replication fork protection complex"/>
    <property type="evidence" value="ECO:0007669"/>
    <property type="project" value="TreeGrafter"/>
</dbReference>
<evidence type="ECO:0000256" key="8">
    <source>
        <dbReference type="SAM" id="SignalP"/>
    </source>
</evidence>
<dbReference type="InterPro" id="IPR012923">
    <property type="entry name" value="Csm3"/>
</dbReference>
<feature type="chain" id="PRO_5043349275" description="TIMELESS-interacting protein" evidence="8">
    <location>
        <begin position="19"/>
        <end position="530"/>
    </location>
</feature>
<evidence type="ECO:0000313" key="10">
    <source>
        <dbReference type="EMBL" id="GIY77993.1"/>
    </source>
</evidence>
<feature type="region of interest" description="Disordered" evidence="7">
    <location>
        <begin position="271"/>
        <end position="291"/>
    </location>
</feature>
<keyword evidence="4 6" id="KW-0539">Nucleus</keyword>
<evidence type="ECO:0000256" key="5">
    <source>
        <dbReference type="ARBA" id="ARBA00023306"/>
    </source>
</evidence>
<keyword evidence="8" id="KW-0732">Signal</keyword>
<dbReference type="GO" id="GO:0043111">
    <property type="term" value="P:replication fork arrest"/>
    <property type="evidence" value="ECO:0007669"/>
    <property type="project" value="TreeGrafter"/>
</dbReference>
<dbReference type="Proteomes" id="UP001054945">
    <property type="component" value="Unassembled WGS sequence"/>
</dbReference>
<dbReference type="PANTHER" id="PTHR13220:SF11">
    <property type="entry name" value="TIMELESS-INTERACTING PROTEIN"/>
    <property type="match status" value="1"/>
</dbReference>
<comment type="subcellular location">
    <subcellularLocation>
        <location evidence="1 6">Nucleus</location>
    </subcellularLocation>
</comment>
<protein>
    <recommendedName>
        <fullName evidence="6">TIMELESS-interacting protein</fullName>
    </recommendedName>
</protein>
<comment type="similarity">
    <text evidence="2 6">Belongs to the CSM3 family.</text>
</comment>
<feature type="region of interest" description="Disordered" evidence="7">
    <location>
        <begin position="429"/>
        <end position="488"/>
    </location>
</feature>
<evidence type="ECO:0000256" key="1">
    <source>
        <dbReference type="ARBA" id="ARBA00004123"/>
    </source>
</evidence>
<evidence type="ECO:0000256" key="4">
    <source>
        <dbReference type="ARBA" id="ARBA00023242"/>
    </source>
</evidence>
<dbReference type="Pfam" id="PF07962">
    <property type="entry name" value="Swi3"/>
    <property type="match status" value="1"/>
</dbReference>
<dbReference type="GO" id="GO:0006974">
    <property type="term" value="P:DNA damage response"/>
    <property type="evidence" value="ECO:0007669"/>
    <property type="project" value="UniProtKB-KW"/>
</dbReference>
<feature type="domain" description="Chromosome segregation in meiosis protein 3" evidence="9">
    <location>
        <begin position="101"/>
        <end position="175"/>
    </location>
</feature>
<dbReference type="EMBL" id="BPLR01015706">
    <property type="protein sequence ID" value="GIY77993.1"/>
    <property type="molecule type" value="Genomic_DNA"/>
</dbReference>
<comment type="caution">
    <text evidence="10">The sequence shown here is derived from an EMBL/GenBank/DDBJ whole genome shotgun (WGS) entry which is preliminary data.</text>
</comment>
<dbReference type="AlphaFoldDB" id="A0AAV4W6I8"/>
<organism evidence="10 11">
    <name type="scientific">Caerostris extrusa</name>
    <name type="common">Bark spider</name>
    <name type="synonym">Caerostris bankana</name>
    <dbReference type="NCBI Taxonomy" id="172846"/>
    <lineage>
        <taxon>Eukaryota</taxon>
        <taxon>Metazoa</taxon>
        <taxon>Ecdysozoa</taxon>
        <taxon>Arthropoda</taxon>
        <taxon>Chelicerata</taxon>
        <taxon>Arachnida</taxon>
        <taxon>Araneae</taxon>
        <taxon>Araneomorphae</taxon>
        <taxon>Entelegynae</taxon>
        <taxon>Araneoidea</taxon>
        <taxon>Araneidae</taxon>
        <taxon>Caerostris</taxon>
    </lineage>
</organism>
<proteinExistence type="inferred from homology"/>
<evidence type="ECO:0000256" key="3">
    <source>
        <dbReference type="ARBA" id="ARBA00022763"/>
    </source>
</evidence>
<dbReference type="GO" id="GO:0003677">
    <property type="term" value="F:DNA binding"/>
    <property type="evidence" value="ECO:0007669"/>
    <property type="project" value="TreeGrafter"/>
</dbReference>
<sequence>MCQSREWLWLRICFPVSAIVRTFDSCLVEEIPSRFAAADTVRIRADWSISAAGRAGIPCFPQTLFALTTYSNKLLHCHLNIADRAYSKFEESAYYKCINILCGKRGIPILKDHFKDVKFRGKGHEEKDLKTLLTNLELWTHRLFPSMKFEDCLQQIEKLGCKRPVKTCVQKIRLDFPIFPEDFVHAEEEEKEEAPNEMDLEPPPQDAFDRLFNDYQQISQPVLTSTPSSSQAAEKILGTSFGSGLSEEQKKRMEYNKLLATERRKVRLAAMQSNNPSESTANSKPTNHSDSAIDYLNCQFVNAENSQVNDKSREESVYSSLSEIQKGNAKENTTYSESLFDDLNQHVKHAESSVVSAKSKSESINSDHPIDSEQLELDELMDLVDDKNQDGNKVNLSSLNEENNEESTFSPQPKIVNKLGVDVLMDMSDKENHEKESNIVSANDESREESAYSSQSEIQRGKEKENTAYSQSLFNDLNQQFKDSESPTMNVNSKIDLIHSNQPIDSKQLKLDELMDLVDNENQNENEVNE</sequence>
<feature type="compositionally biased region" description="Polar residues" evidence="7">
    <location>
        <begin position="271"/>
        <end position="290"/>
    </location>
</feature>
<evidence type="ECO:0000259" key="9">
    <source>
        <dbReference type="Pfam" id="PF07962"/>
    </source>
</evidence>
<reference evidence="10 11" key="1">
    <citation type="submission" date="2021-06" db="EMBL/GenBank/DDBJ databases">
        <title>Caerostris extrusa draft genome.</title>
        <authorList>
            <person name="Kono N."/>
            <person name="Arakawa K."/>
        </authorList>
    </citation>
    <scope>NUCLEOTIDE SEQUENCE [LARGE SCALE GENOMIC DNA]</scope>
</reference>
<evidence type="ECO:0000256" key="6">
    <source>
        <dbReference type="RuleBase" id="RU366049"/>
    </source>
</evidence>